<dbReference type="KEGG" id="smag:AN936_08825"/>
<evidence type="ECO:0008006" key="5">
    <source>
        <dbReference type="Google" id="ProtNLM"/>
    </source>
</evidence>
<keyword evidence="2" id="KW-0732">Signal</keyword>
<dbReference type="AlphaFoldDB" id="A0A0N7GSE2"/>
<feature type="chain" id="PRO_5006012197" description="DUF1318 domain-containing protein" evidence="2">
    <location>
        <begin position="37"/>
        <end position="137"/>
    </location>
</feature>
<protein>
    <recommendedName>
        <fullName evidence="5">DUF1318 domain-containing protein</fullName>
    </recommendedName>
</protein>
<accession>A0A0N7GSE2</accession>
<dbReference type="InterPro" id="IPR008309">
    <property type="entry name" value="YdbL"/>
</dbReference>
<evidence type="ECO:0000256" key="2">
    <source>
        <dbReference type="SAM" id="SignalP"/>
    </source>
</evidence>
<dbReference type="Pfam" id="PF07027">
    <property type="entry name" value="DUF1318"/>
    <property type="match status" value="1"/>
</dbReference>
<evidence type="ECO:0000256" key="1">
    <source>
        <dbReference type="SAM" id="MobiDB-lite"/>
    </source>
</evidence>
<feature type="region of interest" description="Disordered" evidence="1">
    <location>
        <begin position="111"/>
        <end position="137"/>
    </location>
</feature>
<organism evidence="3 4">
    <name type="scientific">Sphingopyxis macrogoltabida</name>
    <name type="common">Sphingomonas macrogoltabidus</name>
    <dbReference type="NCBI Taxonomy" id="33050"/>
    <lineage>
        <taxon>Bacteria</taxon>
        <taxon>Pseudomonadati</taxon>
        <taxon>Pseudomonadota</taxon>
        <taxon>Alphaproteobacteria</taxon>
        <taxon>Sphingomonadales</taxon>
        <taxon>Sphingomonadaceae</taxon>
        <taxon>Sphingopyxis</taxon>
    </lineage>
</organism>
<dbReference type="Proteomes" id="UP000058074">
    <property type="component" value="Chromosome"/>
</dbReference>
<sequence>MMTMKTYLKHIKPTGLAMAALAVTAAVAVAVPSATAQRNPAYEAARAAGQVGEQPDGYLGYASTPTPAVRAIVDDINIKRKAAYTSGAPQGSTVEQFAFVTGCNLIAKTKPGEKYKAPDGSWKTRDSGPPVRDSRCP</sequence>
<evidence type="ECO:0000313" key="4">
    <source>
        <dbReference type="Proteomes" id="UP000058074"/>
    </source>
</evidence>
<reference evidence="3 4" key="1">
    <citation type="journal article" date="2015" name="Genome Announc.">
        <title>Complete Genome Sequence of Polypropylene Glycol- and Polyethylene Glycol-Degrading Sphingopyxis macrogoltabida Strain EY-1.</title>
        <authorList>
            <person name="Ohtsubo Y."/>
            <person name="Nagata Y."/>
            <person name="Numata M."/>
            <person name="Tsuchikane K."/>
            <person name="Hosoyama A."/>
            <person name="Yamazoe A."/>
            <person name="Tsuda M."/>
            <person name="Fujita N."/>
            <person name="Kawai F."/>
        </authorList>
    </citation>
    <scope>NUCLEOTIDE SEQUENCE [LARGE SCALE GENOMIC DNA]</scope>
    <source>
        <strain evidence="3 4">EY-1</strain>
    </source>
</reference>
<dbReference type="PATRIC" id="fig|33050.5.peg.1835"/>
<gene>
    <name evidence="3" type="ORF">AN936_08825</name>
</gene>
<evidence type="ECO:0000313" key="3">
    <source>
        <dbReference type="EMBL" id="ALH80467.1"/>
    </source>
</evidence>
<proteinExistence type="predicted"/>
<feature type="signal peptide" evidence="2">
    <location>
        <begin position="1"/>
        <end position="36"/>
    </location>
</feature>
<dbReference type="EMBL" id="CP012700">
    <property type="protein sequence ID" value="ALH80467.1"/>
    <property type="molecule type" value="Genomic_DNA"/>
</dbReference>
<name>A0A0N7GSE2_SPHMC</name>